<dbReference type="GO" id="GO:0034236">
    <property type="term" value="F:protein kinase A catalytic subunit binding"/>
    <property type="evidence" value="ECO:0007669"/>
    <property type="project" value="TreeGrafter"/>
</dbReference>
<feature type="domain" description="Cyclic nucleotide-binding" evidence="1">
    <location>
        <begin position="217"/>
        <end position="336"/>
    </location>
</feature>
<dbReference type="InterPro" id="IPR000595">
    <property type="entry name" value="cNMP-bd_dom"/>
</dbReference>
<feature type="domain" description="Cyclic nucleotide-binding" evidence="1">
    <location>
        <begin position="66"/>
        <end position="217"/>
    </location>
</feature>
<dbReference type="GO" id="GO:0004862">
    <property type="term" value="F:cAMP-dependent protein kinase inhibitor activity"/>
    <property type="evidence" value="ECO:0007669"/>
    <property type="project" value="TreeGrafter"/>
</dbReference>
<reference evidence="2" key="1">
    <citation type="submission" date="2021-01" db="EMBL/GenBank/DDBJ databases">
        <authorList>
            <consortium name="Genoscope - CEA"/>
            <person name="William W."/>
        </authorList>
    </citation>
    <scope>NUCLEOTIDE SEQUENCE</scope>
</reference>
<sequence>MKQSNQKNKQAELLTKQQQQNETLLTPALNYFMNPTLQTTELIESLMHIQFLKNNCPEGMQLHDFVIQAAKYVKFETFSFGHIIFNYGEFGDKMYIILKGQAGVYVPKSKDDIENEQNLQNIKKSKKMLFQDDALFENRNNQNYYQNGIYLYHKVFQYFSGQCFGDVALTSDKPRSASLLVISEVMYCISINRQQYKQMCEKAIQEQNKTMELYQRILHGISQFSISKFIQNLRPISFVSQSILWEKGQEPQYLLIIIKGRVEIYINLDDSQILQNKSIPGLFTIKLKRVVLSQITNGHFVGQEELLEDIPQRKYNCQCVDNTEALFIEAEAFKKIRKNFPDIINLLKNITTQNKNYINQRLTTVVKSIQNYQDKINKEPLNKIDKRTFYECLDLQQQMNQEQTKVLRSRNKKLFTLSQSIKKKVETFQQKYKDKSPQDLIITNPELQQTIQERQDRLYYINNKKLQYNRPRHQEGFSLSNEIKNFKLNFSKSSQRFQKTDQNQMDSNFIQYSSQCISEAALSPVSKNSLQFQLTQFSDSLKKKQNFLLKMQKTMRQSNKSYLSIRNMKSLHSQNNNGKMIKTEVSFMNEQCLNKYERSLQSLPKLLLQENEEN</sequence>
<dbReference type="GO" id="GO:0005829">
    <property type="term" value="C:cytosol"/>
    <property type="evidence" value="ECO:0007669"/>
    <property type="project" value="TreeGrafter"/>
</dbReference>
<proteinExistence type="predicted"/>
<dbReference type="AlphaFoldDB" id="A0A8S1JNS7"/>
<gene>
    <name evidence="2" type="ORF">PPRIM_AZ9-3.1.T0040238</name>
</gene>
<dbReference type="OMA" id="QITNGHF"/>
<dbReference type="InterPro" id="IPR050503">
    <property type="entry name" value="cAMP-dep_PK_reg_su-like"/>
</dbReference>
<dbReference type="GO" id="GO:0030552">
    <property type="term" value="F:cAMP binding"/>
    <property type="evidence" value="ECO:0007669"/>
    <property type="project" value="TreeGrafter"/>
</dbReference>
<evidence type="ECO:0000259" key="1">
    <source>
        <dbReference type="PROSITE" id="PS50042"/>
    </source>
</evidence>
<dbReference type="PANTHER" id="PTHR11635:SF152">
    <property type="entry name" value="CAMP-DEPENDENT PROTEIN KINASE TYPE I REGULATORY SUBUNIT-RELATED"/>
    <property type="match status" value="1"/>
</dbReference>
<dbReference type="Proteomes" id="UP000688137">
    <property type="component" value="Unassembled WGS sequence"/>
</dbReference>
<dbReference type="FunFam" id="2.60.120.10:FF:000289">
    <property type="entry name" value="Uncharacterized protein"/>
    <property type="match status" value="1"/>
</dbReference>
<dbReference type="CDD" id="cd00038">
    <property type="entry name" value="CAP_ED"/>
    <property type="match status" value="2"/>
</dbReference>
<dbReference type="PROSITE" id="PS50042">
    <property type="entry name" value="CNMP_BINDING_3"/>
    <property type="match status" value="2"/>
</dbReference>
<protein>
    <recommendedName>
        <fullName evidence="1">Cyclic nucleotide-binding domain-containing protein</fullName>
    </recommendedName>
</protein>
<dbReference type="PANTHER" id="PTHR11635">
    <property type="entry name" value="CAMP-DEPENDENT PROTEIN KINASE REGULATORY CHAIN"/>
    <property type="match status" value="1"/>
</dbReference>
<evidence type="ECO:0000313" key="3">
    <source>
        <dbReference type="Proteomes" id="UP000688137"/>
    </source>
</evidence>
<comment type="caution">
    <text evidence="2">The sequence shown here is derived from an EMBL/GenBank/DDBJ whole genome shotgun (WGS) entry which is preliminary data.</text>
</comment>
<keyword evidence="3" id="KW-1185">Reference proteome</keyword>
<dbReference type="EMBL" id="CAJJDM010000001">
    <property type="protein sequence ID" value="CAD8043019.1"/>
    <property type="molecule type" value="Genomic_DNA"/>
</dbReference>
<accession>A0A8S1JNS7</accession>
<dbReference type="GO" id="GO:0005952">
    <property type="term" value="C:cAMP-dependent protein kinase complex"/>
    <property type="evidence" value="ECO:0007669"/>
    <property type="project" value="InterPro"/>
</dbReference>
<name>A0A8S1JNS7_PARPR</name>
<evidence type="ECO:0000313" key="2">
    <source>
        <dbReference type="EMBL" id="CAD8043019.1"/>
    </source>
</evidence>
<organism evidence="2 3">
    <name type="scientific">Paramecium primaurelia</name>
    <dbReference type="NCBI Taxonomy" id="5886"/>
    <lineage>
        <taxon>Eukaryota</taxon>
        <taxon>Sar</taxon>
        <taxon>Alveolata</taxon>
        <taxon>Ciliophora</taxon>
        <taxon>Intramacronucleata</taxon>
        <taxon>Oligohymenophorea</taxon>
        <taxon>Peniculida</taxon>
        <taxon>Parameciidae</taxon>
        <taxon>Paramecium</taxon>
    </lineage>
</organism>
<dbReference type="Pfam" id="PF00027">
    <property type="entry name" value="cNMP_binding"/>
    <property type="match status" value="1"/>
</dbReference>